<accession>A0ABU1I2B2</accession>
<dbReference type="InterPro" id="IPR050832">
    <property type="entry name" value="Bact_Acetyltransf"/>
</dbReference>
<keyword evidence="5" id="KW-1185">Reference proteome</keyword>
<proteinExistence type="predicted"/>
<reference evidence="4 5" key="1">
    <citation type="submission" date="2023-08" db="EMBL/GenBank/DDBJ databases">
        <title>Functional and genomic diversity of the sorghum phyllosphere microbiome.</title>
        <authorList>
            <person name="Shade A."/>
        </authorList>
    </citation>
    <scope>NUCLEOTIDE SEQUENCE [LARGE SCALE GENOMIC DNA]</scope>
    <source>
        <strain evidence="4 5">SORGH_AS_0919</strain>
    </source>
</reference>
<dbReference type="InterPro" id="IPR016181">
    <property type="entry name" value="Acyl_CoA_acyltransferase"/>
</dbReference>
<keyword evidence="2" id="KW-0012">Acyltransferase</keyword>
<evidence type="ECO:0000313" key="4">
    <source>
        <dbReference type="EMBL" id="MDR6168029.1"/>
    </source>
</evidence>
<keyword evidence="1" id="KW-0808">Transferase</keyword>
<dbReference type="PROSITE" id="PS51186">
    <property type="entry name" value="GNAT"/>
    <property type="match status" value="2"/>
</dbReference>
<protein>
    <submittedName>
        <fullName evidence="4">Ribosomal protein S18 acetylase RimI-like enzyme</fullName>
    </submittedName>
</protein>
<name>A0ABU1I2B2_9MICO</name>
<feature type="domain" description="N-acetyltransferase" evidence="3">
    <location>
        <begin position="8"/>
        <end position="171"/>
    </location>
</feature>
<dbReference type="CDD" id="cd04301">
    <property type="entry name" value="NAT_SF"/>
    <property type="match status" value="2"/>
</dbReference>
<evidence type="ECO:0000259" key="3">
    <source>
        <dbReference type="PROSITE" id="PS51186"/>
    </source>
</evidence>
<comment type="caution">
    <text evidence="4">The sequence shown here is derived from an EMBL/GenBank/DDBJ whole genome shotgun (WGS) entry which is preliminary data.</text>
</comment>
<feature type="domain" description="N-acetyltransferase" evidence="3">
    <location>
        <begin position="212"/>
        <end position="359"/>
    </location>
</feature>
<gene>
    <name evidence="4" type="ORF">QE367_002233</name>
</gene>
<dbReference type="Proteomes" id="UP001260188">
    <property type="component" value="Unassembled WGS sequence"/>
</dbReference>
<dbReference type="EMBL" id="JAVIZA010000001">
    <property type="protein sequence ID" value="MDR6168029.1"/>
    <property type="molecule type" value="Genomic_DNA"/>
</dbReference>
<evidence type="ECO:0000256" key="1">
    <source>
        <dbReference type="ARBA" id="ARBA00022679"/>
    </source>
</evidence>
<dbReference type="Gene3D" id="3.40.630.30">
    <property type="match status" value="2"/>
</dbReference>
<dbReference type="PANTHER" id="PTHR43877">
    <property type="entry name" value="AMINOALKYLPHOSPHONATE N-ACETYLTRANSFERASE-RELATED-RELATED"/>
    <property type="match status" value="1"/>
</dbReference>
<sequence>MTSTATALTIRLVRTEEFARAGELTARAYQHSYGELSEHYLASLRDVAARVRSGDVWVAVDAGGSEDAAAEPEILGTVWVARPNRPLAGVAQPGETDFRQLAVAPEARGRGVGEALTRHVIELARQRGSHRVVMNSGPEMTAAHALYAKLGFARLPEREGRIEVEPGRFIDLLAFGYDLAPEPAAATRAPAGASATMWLFEHIDYDDPRAEALRAEMDREVGPRYADRFDETDPEAAARSARAFALDPATIVATVLVTDAAGEAIGHGALRDLEHDGIRDLEIKRVYVHPRARGLGASRALLAELERIARDRGAARVILQTGDRQHDAVVLYERLGYTPIPIYAPYTEYAFSRCFAKPL</sequence>
<dbReference type="RefSeq" id="WP_309666796.1">
    <property type="nucleotide sequence ID" value="NZ_JAVIZA010000001.1"/>
</dbReference>
<evidence type="ECO:0000256" key="2">
    <source>
        <dbReference type="ARBA" id="ARBA00023315"/>
    </source>
</evidence>
<dbReference type="PANTHER" id="PTHR43877:SF2">
    <property type="entry name" value="AMINOALKYLPHOSPHONATE N-ACETYLTRANSFERASE-RELATED"/>
    <property type="match status" value="1"/>
</dbReference>
<organism evidence="4 5">
    <name type="scientific">Microbacterium paludicola</name>
    <dbReference type="NCBI Taxonomy" id="300019"/>
    <lineage>
        <taxon>Bacteria</taxon>
        <taxon>Bacillati</taxon>
        <taxon>Actinomycetota</taxon>
        <taxon>Actinomycetes</taxon>
        <taxon>Micrococcales</taxon>
        <taxon>Microbacteriaceae</taxon>
        <taxon>Microbacterium</taxon>
    </lineage>
</organism>
<evidence type="ECO:0000313" key="5">
    <source>
        <dbReference type="Proteomes" id="UP001260188"/>
    </source>
</evidence>
<dbReference type="SUPFAM" id="SSF55729">
    <property type="entry name" value="Acyl-CoA N-acyltransferases (Nat)"/>
    <property type="match status" value="2"/>
</dbReference>
<dbReference type="Pfam" id="PF00583">
    <property type="entry name" value="Acetyltransf_1"/>
    <property type="match status" value="2"/>
</dbReference>
<dbReference type="InterPro" id="IPR000182">
    <property type="entry name" value="GNAT_dom"/>
</dbReference>